<evidence type="ECO:0008006" key="3">
    <source>
        <dbReference type="Google" id="ProtNLM"/>
    </source>
</evidence>
<reference evidence="1 2" key="1">
    <citation type="submission" date="2024-06" db="EMBL/GenBank/DDBJ databases">
        <title>The draft genome of Grus japonensis, version 3.</title>
        <authorList>
            <person name="Nabeshima K."/>
            <person name="Suzuki S."/>
            <person name="Onuma M."/>
        </authorList>
    </citation>
    <scope>NUCLEOTIDE SEQUENCE [LARGE SCALE GENOMIC DNA]</scope>
    <source>
        <strain evidence="1 2">451A</strain>
    </source>
</reference>
<comment type="caution">
    <text evidence="1">The sequence shown here is derived from an EMBL/GenBank/DDBJ whole genome shotgun (WGS) entry which is preliminary data.</text>
</comment>
<dbReference type="EMBL" id="BAAFJT010000006">
    <property type="protein sequence ID" value="GAB0191820.1"/>
    <property type="molecule type" value="Genomic_DNA"/>
</dbReference>
<accession>A0ABC9X3Q3</accession>
<evidence type="ECO:0000313" key="1">
    <source>
        <dbReference type="EMBL" id="GAB0191820.1"/>
    </source>
</evidence>
<name>A0ABC9X3Q3_GRUJA</name>
<proteinExistence type="predicted"/>
<dbReference type="AlphaFoldDB" id="A0ABC9X3Q3"/>
<keyword evidence="2" id="KW-1185">Reference proteome</keyword>
<gene>
    <name evidence="1" type="ORF">GRJ2_001647300</name>
</gene>
<evidence type="ECO:0000313" key="2">
    <source>
        <dbReference type="Proteomes" id="UP001623348"/>
    </source>
</evidence>
<organism evidence="1 2">
    <name type="scientific">Grus japonensis</name>
    <name type="common">Japanese crane</name>
    <name type="synonym">Red-crowned crane</name>
    <dbReference type="NCBI Taxonomy" id="30415"/>
    <lineage>
        <taxon>Eukaryota</taxon>
        <taxon>Metazoa</taxon>
        <taxon>Chordata</taxon>
        <taxon>Craniata</taxon>
        <taxon>Vertebrata</taxon>
        <taxon>Euteleostomi</taxon>
        <taxon>Archelosauria</taxon>
        <taxon>Archosauria</taxon>
        <taxon>Dinosauria</taxon>
        <taxon>Saurischia</taxon>
        <taxon>Theropoda</taxon>
        <taxon>Coelurosauria</taxon>
        <taxon>Aves</taxon>
        <taxon>Neognathae</taxon>
        <taxon>Neoaves</taxon>
        <taxon>Gruiformes</taxon>
        <taxon>Gruidae</taxon>
        <taxon>Grus</taxon>
    </lineage>
</organism>
<protein>
    <recommendedName>
        <fullName evidence="3">C2H2-type domain-containing protein</fullName>
    </recommendedName>
</protein>
<sequence length="160" mass="18029">MQFLASLFLGITVCRPGQHHAHSVTAEIYPEIFNTEVEEKAEKLGEDANSRSAEWVYPLALSSGNATLIVLLQSMLIDTKRCFACGTVFLYHDNNSHLRNIPGKEVLGLVERSWFYRNRGDPGSWRGCWDRLPAESPTQRLLPGVEEFQMGGTKMDICLK</sequence>
<dbReference type="Proteomes" id="UP001623348">
    <property type="component" value="Unassembled WGS sequence"/>
</dbReference>